<protein>
    <recommendedName>
        <fullName evidence="5">Polysaccharide deacetylase</fullName>
    </recommendedName>
</protein>
<dbReference type="Proteomes" id="UP000484547">
    <property type="component" value="Unassembled WGS sequence"/>
</dbReference>
<evidence type="ECO:0000313" key="4">
    <source>
        <dbReference type="Proteomes" id="UP000484547"/>
    </source>
</evidence>
<gene>
    <name evidence="1" type="ORF">GMD11_04515</name>
    <name evidence="2" type="ORF">GMD18_04160</name>
</gene>
<evidence type="ECO:0000313" key="3">
    <source>
        <dbReference type="Proteomes" id="UP000443070"/>
    </source>
</evidence>
<accession>A0A7X2XFF5</accession>
<name>A0A7X2XFF5_9FIRM</name>
<dbReference type="GO" id="GO:0005975">
    <property type="term" value="P:carbohydrate metabolic process"/>
    <property type="evidence" value="ECO:0007669"/>
    <property type="project" value="InterPro"/>
</dbReference>
<evidence type="ECO:0008006" key="5">
    <source>
        <dbReference type="Google" id="ProtNLM"/>
    </source>
</evidence>
<dbReference type="InterPro" id="IPR011330">
    <property type="entry name" value="Glyco_hydro/deAcase_b/a-brl"/>
</dbReference>
<evidence type="ECO:0000313" key="2">
    <source>
        <dbReference type="EMBL" id="MTU03599.1"/>
    </source>
</evidence>
<evidence type="ECO:0000313" key="1">
    <source>
        <dbReference type="EMBL" id="MTT75537.1"/>
    </source>
</evidence>
<organism evidence="1 4">
    <name type="scientific">Phascolarctobacterium faecium</name>
    <dbReference type="NCBI Taxonomy" id="33025"/>
    <lineage>
        <taxon>Bacteria</taxon>
        <taxon>Bacillati</taxon>
        <taxon>Bacillota</taxon>
        <taxon>Negativicutes</taxon>
        <taxon>Acidaminococcales</taxon>
        <taxon>Acidaminococcaceae</taxon>
        <taxon>Phascolarctobacterium</taxon>
    </lineage>
</organism>
<proteinExistence type="predicted"/>
<dbReference type="OrthoDB" id="9788208at2"/>
<comment type="caution">
    <text evidence="1">The sequence shown here is derived from an EMBL/GenBank/DDBJ whole genome shotgun (WGS) entry which is preliminary data.</text>
</comment>
<dbReference type="EMBL" id="WNBM01000002">
    <property type="protein sequence ID" value="MTT75537.1"/>
    <property type="molecule type" value="Genomic_DNA"/>
</dbReference>
<sequence length="245" mass="29350">MDFSYSSYEKLISLLKQYNYSITDYNNYKKYEKSVILRHDIDFSIKDSYKFSLFEESLGIKSNYFVLLSTGFYNPMEKRVRKMLRDMHNRGFTIGLHFDTTAYDNTDLNKPIQSEKHILEEILEAPVNLIAFHRPAPTALANNLKFPGLINVYSKEFFHDCKYCSDSRFFWRDNPYELITSQKYDRLQILTHAFCWAESDRCPAHVYKSFISQASWERYKYLTENIRNPEEFISEEEARKLWLNK</sequence>
<dbReference type="Proteomes" id="UP000443070">
    <property type="component" value="Unassembled WGS sequence"/>
</dbReference>
<keyword evidence="3" id="KW-1185">Reference proteome</keyword>
<dbReference type="RefSeq" id="WP_149877359.1">
    <property type="nucleotide sequence ID" value="NZ_CATWQF010000002.1"/>
</dbReference>
<dbReference type="AlphaFoldDB" id="A0A7X2XFF5"/>
<dbReference type="EMBL" id="WNBW01000002">
    <property type="protein sequence ID" value="MTU03599.1"/>
    <property type="molecule type" value="Genomic_DNA"/>
</dbReference>
<dbReference type="SUPFAM" id="SSF88713">
    <property type="entry name" value="Glycoside hydrolase/deacetylase"/>
    <property type="match status" value="1"/>
</dbReference>
<reference evidence="3 4" key="1">
    <citation type="journal article" date="2019" name="Nat. Med.">
        <title>A library of human gut bacterial isolates paired with longitudinal multiomics data enables mechanistic microbiome research.</title>
        <authorList>
            <person name="Poyet M."/>
            <person name="Groussin M."/>
            <person name="Gibbons S.M."/>
            <person name="Avila-Pacheco J."/>
            <person name="Jiang X."/>
            <person name="Kearney S.M."/>
            <person name="Perrotta A.R."/>
            <person name="Berdy B."/>
            <person name="Zhao S."/>
            <person name="Lieberman T.D."/>
            <person name="Swanson P.K."/>
            <person name="Smith M."/>
            <person name="Roesemann S."/>
            <person name="Alexander J.E."/>
            <person name="Rich S.A."/>
            <person name="Livny J."/>
            <person name="Vlamakis H."/>
            <person name="Clish C."/>
            <person name="Bullock K."/>
            <person name="Deik A."/>
            <person name="Scott J."/>
            <person name="Pierce K.A."/>
            <person name="Xavier R.J."/>
            <person name="Alm E.J."/>
        </authorList>
    </citation>
    <scope>NUCLEOTIDE SEQUENCE [LARGE SCALE GENOMIC DNA]</scope>
    <source>
        <strain evidence="1 4">BIOML-A13</strain>
        <strain evidence="2 3">BIOML-A3</strain>
    </source>
</reference>